<evidence type="ECO:0000256" key="1">
    <source>
        <dbReference type="SAM" id="MobiDB-lite"/>
    </source>
</evidence>
<evidence type="ECO:0000313" key="6">
    <source>
        <dbReference type="Proteomes" id="UP000429607"/>
    </source>
</evidence>
<dbReference type="InterPro" id="IPR001660">
    <property type="entry name" value="SAM"/>
</dbReference>
<accession>A0A6A4CAV2</accession>
<dbReference type="OrthoDB" id="68016at2759"/>
<dbReference type="EMBL" id="QXFU01003220">
    <property type="protein sequence ID" value="KAE8977268.1"/>
    <property type="molecule type" value="Genomic_DNA"/>
</dbReference>
<keyword evidence="7" id="KW-1185">Reference proteome</keyword>
<dbReference type="Pfam" id="PF00536">
    <property type="entry name" value="SAM_1"/>
    <property type="match status" value="1"/>
</dbReference>
<dbReference type="InterPro" id="IPR013761">
    <property type="entry name" value="SAM/pointed_sf"/>
</dbReference>
<dbReference type="EMBL" id="QXFV01003236">
    <property type="protein sequence ID" value="KAE8978622.1"/>
    <property type="molecule type" value="Genomic_DNA"/>
</dbReference>
<gene>
    <name evidence="4" type="ORF">PR001_g24785</name>
    <name evidence="3" type="ORF">PR002_g25067</name>
    <name evidence="5" type="ORF">PR003_g25984</name>
</gene>
<reference evidence="5 7" key="1">
    <citation type="submission" date="2018-08" db="EMBL/GenBank/DDBJ databases">
        <title>Genomic investigation of the strawberry pathogen Phytophthora fragariae indicates pathogenicity is determined by transcriptional variation in three key races.</title>
        <authorList>
            <person name="Adams T.M."/>
            <person name="Armitage A.D."/>
            <person name="Sobczyk M.K."/>
            <person name="Bates H.J."/>
            <person name="Dunwell J.M."/>
            <person name="Nellist C.F."/>
            <person name="Harrison R.J."/>
        </authorList>
    </citation>
    <scope>NUCLEOTIDE SEQUENCE [LARGE SCALE GENOMIC DNA]</scope>
    <source>
        <strain evidence="4 6">SCRP249</strain>
        <strain evidence="3 8">SCRP324</strain>
        <strain evidence="5 7">SCRP333</strain>
    </source>
</reference>
<dbReference type="Proteomes" id="UP000434957">
    <property type="component" value="Unassembled WGS sequence"/>
</dbReference>
<protein>
    <recommendedName>
        <fullName evidence="2">SAM domain-containing protein</fullName>
    </recommendedName>
</protein>
<dbReference type="EMBL" id="QXFT01003248">
    <property type="protein sequence ID" value="KAE9287715.1"/>
    <property type="molecule type" value="Genomic_DNA"/>
</dbReference>
<name>A0A6A4CAV2_9STRA</name>
<evidence type="ECO:0000259" key="2">
    <source>
        <dbReference type="PROSITE" id="PS50105"/>
    </source>
</evidence>
<dbReference type="AlphaFoldDB" id="A0A6A4CAV2"/>
<evidence type="ECO:0000313" key="3">
    <source>
        <dbReference type="EMBL" id="KAE8977268.1"/>
    </source>
</evidence>
<feature type="domain" description="SAM" evidence="2">
    <location>
        <begin position="239"/>
        <end position="307"/>
    </location>
</feature>
<feature type="compositionally biased region" description="Basic and acidic residues" evidence="1">
    <location>
        <begin position="125"/>
        <end position="134"/>
    </location>
</feature>
<organism evidence="5 7">
    <name type="scientific">Phytophthora rubi</name>
    <dbReference type="NCBI Taxonomy" id="129364"/>
    <lineage>
        <taxon>Eukaryota</taxon>
        <taxon>Sar</taxon>
        <taxon>Stramenopiles</taxon>
        <taxon>Oomycota</taxon>
        <taxon>Peronosporomycetes</taxon>
        <taxon>Peronosporales</taxon>
        <taxon>Peronosporaceae</taxon>
        <taxon>Phytophthora</taxon>
    </lineage>
</organism>
<evidence type="ECO:0000313" key="5">
    <source>
        <dbReference type="EMBL" id="KAE9287715.1"/>
    </source>
</evidence>
<dbReference type="Gene3D" id="1.10.150.50">
    <property type="entry name" value="Transcription Factor, Ets-1"/>
    <property type="match status" value="1"/>
</dbReference>
<evidence type="ECO:0000313" key="8">
    <source>
        <dbReference type="Proteomes" id="UP000435112"/>
    </source>
</evidence>
<proteinExistence type="predicted"/>
<dbReference type="SUPFAM" id="SSF47769">
    <property type="entry name" value="SAM/Pointed domain"/>
    <property type="match status" value="1"/>
</dbReference>
<evidence type="ECO:0000313" key="7">
    <source>
        <dbReference type="Proteomes" id="UP000434957"/>
    </source>
</evidence>
<evidence type="ECO:0000313" key="4">
    <source>
        <dbReference type="EMBL" id="KAE8978622.1"/>
    </source>
</evidence>
<dbReference type="Proteomes" id="UP000429607">
    <property type="component" value="Unassembled WGS sequence"/>
</dbReference>
<sequence length="323" mass="35838">MDVRFATMDATNDAPTGCARAVVKTVVALSLPFVLSPREVASEAASNVAAAFTTCFSRLHQRRPQFNEEQKEALLTEDERFSEAAMMELRRRVMEGGALATPVMRWGPAMTNGQSQRPSRWKQRKMQEKAERARAKSSPPQHWKRASPEKEQEAFTTLASDTEKALDQILESTKTTRKHSKSSETLDVETVRRLSVDELLTHGASEKAGAISPEKTGVESVLLDLQDDDGSCDDSPLREWLAGIDTSRPEEYCVYAKQLEEHGFLTLEDLAQLESDDDVDQAMSEVGIAKFAHRLRIRKAIQRLHSLEESNPAVATVPVAASA</sequence>
<dbReference type="PROSITE" id="PS50105">
    <property type="entry name" value="SAM_DOMAIN"/>
    <property type="match status" value="1"/>
</dbReference>
<dbReference type="Proteomes" id="UP000435112">
    <property type="component" value="Unassembled WGS sequence"/>
</dbReference>
<feature type="region of interest" description="Disordered" evidence="1">
    <location>
        <begin position="105"/>
        <end position="154"/>
    </location>
</feature>
<comment type="caution">
    <text evidence="5">The sequence shown here is derived from an EMBL/GenBank/DDBJ whole genome shotgun (WGS) entry which is preliminary data.</text>
</comment>